<accession>A0ABU1J4H4</accession>
<dbReference type="EMBL" id="JAVDQH010000022">
    <property type="protein sequence ID" value="MDR6246140.1"/>
    <property type="molecule type" value="Genomic_DNA"/>
</dbReference>
<reference evidence="1 2" key="1">
    <citation type="submission" date="2023-07" db="EMBL/GenBank/DDBJ databases">
        <title>Genomic Encyclopedia of Type Strains, Phase IV (KMG-IV): sequencing the most valuable type-strain genomes for metagenomic binning, comparative biology and taxonomic classification.</title>
        <authorList>
            <person name="Goeker M."/>
        </authorList>
    </citation>
    <scope>NUCLEOTIDE SEQUENCE [LARGE SCALE GENOMIC DNA]</scope>
    <source>
        <strain evidence="1 2">DSM 22170</strain>
    </source>
</reference>
<dbReference type="Proteomes" id="UP001185028">
    <property type="component" value="Unassembled WGS sequence"/>
</dbReference>
<evidence type="ECO:0000313" key="2">
    <source>
        <dbReference type="Proteomes" id="UP001185028"/>
    </source>
</evidence>
<sequence>MHRNTDRMEMNDHDIKSRLSGDISNSVVLELFIDMQYWQTGILWYNIIKSKKVKVSEQTCSFTVLSGNYVLLREFIFIAPRV</sequence>
<protein>
    <submittedName>
        <fullName evidence="1">Uncharacterized protein</fullName>
    </submittedName>
</protein>
<comment type="caution">
    <text evidence="1">The sequence shown here is derived from an EMBL/GenBank/DDBJ whole genome shotgun (WGS) entry which is preliminary data.</text>
</comment>
<organism evidence="1 2">
    <name type="scientific">Paenibacillus hunanensis</name>
    <dbReference type="NCBI Taxonomy" id="539262"/>
    <lineage>
        <taxon>Bacteria</taxon>
        <taxon>Bacillati</taxon>
        <taxon>Bacillota</taxon>
        <taxon>Bacilli</taxon>
        <taxon>Bacillales</taxon>
        <taxon>Paenibacillaceae</taxon>
        <taxon>Paenibacillus</taxon>
    </lineage>
</organism>
<gene>
    <name evidence="1" type="ORF">JOC58_004059</name>
</gene>
<proteinExistence type="predicted"/>
<evidence type="ECO:0000313" key="1">
    <source>
        <dbReference type="EMBL" id="MDR6246140.1"/>
    </source>
</evidence>
<keyword evidence="2" id="KW-1185">Reference proteome</keyword>
<name>A0ABU1J4H4_9BACL</name>